<organism evidence="3 4">
    <name type="scientific">Cyclotella atomus</name>
    <dbReference type="NCBI Taxonomy" id="382360"/>
    <lineage>
        <taxon>Eukaryota</taxon>
        <taxon>Sar</taxon>
        <taxon>Stramenopiles</taxon>
        <taxon>Ochrophyta</taxon>
        <taxon>Bacillariophyta</taxon>
        <taxon>Coscinodiscophyceae</taxon>
        <taxon>Thalassiosirophycidae</taxon>
        <taxon>Stephanodiscales</taxon>
        <taxon>Stephanodiscaceae</taxon>
        <taxon>Cyclotella</taxon>
    </lineage>
</organism>
<feature type="transmembrane region" description="Helical" evidence="2">
    <location>
        <begin position="285"/>
        <end position="303"/>
    </location>
</feature>
<evidence type="ECO:0000256" key="1">
    <source>
        <dbReference type="SAM" id="MobiDB-lite"/>
    </source>
</evidence>
<evidence type="ECO:0000313" key="4">
    <source>
        <dbReference type="Proteomes" id="UP001530400"/>
    </source>
</evidence>
<keyword evidence="2" id="KW-1133">Transmembrane helix</keyword>
<dbReference type="Proteomes" id="UP001530400">
    <property type="component" value="Unassembled WGS sequence"/>
</dbReference>
<name>A0ABD3PJ11_9STRA</name>
<sequence length="337" mass="36925">MSPASSKDDADIPDSNKKRKAYTFICIISFVNFVSIADVLGVENAQEFFDVDEEKAVSLMFGIVTFLLSLLILTLDIFGKIRSKFDFKSLKNGKVEGFTLLGFVVWWIAGVIVTTQAGGIAFETLNVYISSWTSLFACIYGLDRWGAEKEVITLHELTRLSTTLPWWWIVFFSSIIIFGSAADAASLVQTAASKESCEFAVAVGIVGFLFGGFFLLSHYEFFQCCGACTTWLSFGGCLEISCSLVLTVWLMIGLDKLTGAGSIGSTITGNGLDHDDENYVPGSNIYVSIWTAFISNVIVAVKWKEARAIKFAQTVEKSTAKDEGGLKNEDEDSDDDI</sequence>
<accession>A0ABD3PJ11</accession>
<feature type="transmembrane region" description="Helical" evidence="2">
    <location>
        <begin position="164"/>
        <end position="187"/>
    </location>
</feature>
<evidence type="ECO:0000256" key="2">
    <source>
        <dbReference type="SAM" id="Phobius"/>
    </source>
</evidence>
<feature type="compositionally biased region" description="Basic and acidic residues" evidence="1">
    <location>
        <begin position="318"/>
        <end position="328"/>
    </location>
</feature>
<feature type="transmembrane region" description="Helical" evidence="2">
    <location>
        <begin position="98"/>
        <end position="119"/>
    </location>
</feature>
<proteinExistence type="predicted"/>
<dbReference type="AlphaFoldDB" id="A0ABD3PJ11"/>
<feature type="transmembrane region" description="Helical" evidence="2">
    <location>
        <begin position="125"/>
        <end position="143"/>
    </location>
</feature>
<feature type="transmembrane region" description="Helical" evidence="2">
    <location>
        <begin position="199"/>
        <end position="219"/>
    </location>
</feature>
<feature type="transmembrane region" description="Helical" evidence="2">
    <location>
        <begin position="57"/>
        <end position="78"/>
    </location>
</feature>
<keyword evidence="2" id="KW-0812">Transmembrane</keyword>
<feature type="transmembrane region" description="Helical" evidence="2">
    <location>
        <begin position="21"/>
        <end position="37"/>
    </location>
</feature>
<comment type="caution">
    <text evidence="3">The sequence shown here is derived from an EMBL/GenBank/DDBJ whole genome shotgun (WGS) entry which is preliminary data.</text>
</comment>
<feature type="transmembrane region" description="Helical" evidence="2">
    <location>
        <begin position="231"/>
        <end position="252"/>
    </location>
</feature>
<keyword evidence="4" id="KW-1185">Reference proteome</keyword>
<evidence type="ECO:0000313" key="3">
    <source>
        <dbReference type="EMBL" id="KAL3786420.1"/>
    </source>
</evidence>
<dbReference type="EMBL" id="JALLPJ020000650">
    <property type="protein sequence ID" value="KAL3786420.1"/>
    <property type="molecule type" value="Genomic_DNA"/>
</dbReference>
<feature type="region of interest" description="Disordered" evidence="1">
    <location>
        <begin position="317"/>
        <end position="337"/>
    </location>
</feature>
<gene>
    <name evidence="3" type="ORF">ACHAWO_003778</name>
</gene>
<keyword evidence="2" id="KW-0472">Membrane</keyword>
<protein>
    <submittedName>
        <fullName evidence="3">Uncharacterized protein</fullName>
    </submittedName>
</protein>
<reference evidence="3 4" key="1">
    <citation type="submission" date="2024-10" db="EMBL/GenBank/DDBJ databases">
        <title>Updated reference genomes for cyclostephanoid diatoms.</title>
        <authorList>
            <person name="Roberts W.R."/>
            <person name="Alverson A.J."/>
        </authorList>
    </citation>
    <scope>NUCLEOTIDE SEQUENCE [LARGE SCALE GENOMIC DNA]</scope>
    <source>
        <strain evidence="3 4">AJA010-31</strain>
    </source>
</reference>